<keyword evidence="6 10" id="KW-0812">Transmembrane</keyword>
<evidence type="ECO:0000256" key="9">
    <source>
        <dbReference type="ARBA" id="ARBA00023136"/>
    </source>
</evidence>
<evidence type="ECO:0000256" key="1">
    <source>
        <dbReference type="ARBA" id="ARBA00004651"/>
    </source>
</evidence>
<sequence>MAQIVTSYSILLIFALAPSIVWLLYFLRKDPHPEPRQEIVRIFFYGAIIALPAALIEIGILDLFAMALSATILIALTEEVLKYLVVREKTLKNPEFNEPADAMIYMISSALGFAALENILILFSLAPVFLVQDALYLSAARFIGATLLHTLVSGLIGFCLAISFFKMAKGKFWVLLGIITASALHALYNFSIISTDGNLQFVIPGIVLMVLTIIISLCFQKLKELAVDLFASKSTR</sequence>
<evidence type="ECO:0000313" key="12">
    <source>
        <dbReference type="Proteomes" id="UP000177853"/>
    </source>
</evidence>
<evidence type="ECO:0000256" key="10">
    <source>
        <dbReference type="SAM" id="Phobius"/>
    </source>
</evidence>
<organism evidence="11 12">
    <name type="scientific">Candidatus Wildermuthbacteria bacterium RIFCSPLOWO2_12_FULL_40_9</name>
    <dbReference type="NCBI Taxonomy" id="1802467"/>
    <lineage>
        <taxon>Bacteria</taxon>
        <taxon>Candidatus Wildermuthiibacteriota</taxon>
    </lineage>
</organism>
<feature type="transmembrane region" description="Helical" evidence="10">
    <location>
        <begin position="6"/>
        <end position="27"/>
    </location>
</feature>
<protein>
    <recommendedName>
        <fullName evidence="3">Protease PrsW</fullName>
    </recommendedName>
</protein>
<dbReference type="GO" id="GO:0008233">
    <property type="term" value="F:peptidase activity"/>
    <property type="evidence" value="ECO:0007669"/>
    <property type="project" value="UniProtKB-KW"/>
</dbReference>
<feature type="transmembrane region" description="Helical" evidence="10">
    <location>
        <begin position="39"/>
        <end position="58"/>
    </location>
</feature>
<dbReference type="Proteomes" id="UP000177853">
    <property type="component" value="Unassembled WGS sequence"/>
</dbReference>
<gene>
    <name evidence="11" type="ORF">A3H01_01960</name>
</gene>
<accession>A0A1G2RXG7</accession>
<reference evidence="11 12" key="1">
    <citation type="journal article" date="2016" name="Nat. Commun.">
        <title>Thousands of microbial genomes shed light on interconnected biogeochemical processes in an aquifer system.</title>
        <authorList>
            <person name="Anantharaman K."/>
            <person name="Brown C.T."/>
            <person name="Hug L.A."/>
            <person name="Sharon I."/>
            <person name="Castelle C.J."/>
            <person name="Probst A.J."/>
            <person name="Thomas B.C."/>
            <person name="Singh A."/>
            <person name="Wilkins M.J."/>
            <person name="Karaoz U."/>
            <person name="Brodie E.L."/>
            <person name="Williams K.H."/>
            <person name="Hubbard S.S."/>
            <person name="Banfield J.F."/>
        </authorList>
    </citation>
    <scope>NUCLEOTIDE SEQUENCE [LARGE SCALE GENOMIC DNA]</scope>
</reference>
<feature type="transmembrane region" description="Helical" evidence="10">
    <location>
        <begin position="172"/>
        <end position="193"/>
    </location>
</feature>
<comment type="subcellular location">
    <subcellularLocation>
        <location evidence="1">Cell membrane</location>
        <topology evidence="1">Multi-pass membrane protein</topology>
    </subcellularLocation>
</comment>
<evidence type="ECO:0000256" key="4">
    <source>
        <dbReference type="ARBA" id="ARBA00022475"/>
    </source>
</evidence>
<keyword evidence="4" id="KW-1003">Cell membrane</keyword>
<dbReference type="GO" id="GO:0006508">
    <property type="term" value="P:proteolysis"/>
    <property type="evidence" value="ECO:0007669"/>
    <property type="project" value="UniProtKB-KW"/>
</dbReference>
<dbReference type="InterPro" id="IPR026898">
    <property type="entry name" value="PrsW"/>
</dbReference>
<evidence type="ECO:0000313" key="11">
    <source>
        <dbReference type="EMBL" id="OHA77099.1"/>
    </source>
</evidence>
<evidence type="ECO:0000256" key="6">
    <source>
        <dbReference type="ARBA" id="ARBA00022692"/>
    </source>
</evidence>
<evidence type="ECO:0000256" key="5">
    <source>
        <dbReference type="ARBA" id="ARBA00022670"/>
    </source>
</evidence>
<feature type="transmembrane region" description="Helical" evidence="10">
    <location>
        <begin position="199"/>
        <end position="219"/>
    </location>
</feature>
<keyword evidence="8 10" id="KW-1133">Transmembrane helix</keyword>
<evidence type="ECO:0000256" key="2">
    <source>
        <dbReference type="ARBA" id="ARBA00009165"/>
    </source>
</evidence>
<dbReference type="Pfam" id="PF13367">
    <property type="entry name" value="PrsW-protease"/>
    <property type="match status" value="1"/>
</dbReference>
<keyword evidence="9 10" id="KW-0472">Membrane</keyword>
<feature type="transmembrane region" description="Helical" evidence="10">
    <location>
        <begin position="64"/>
        <end position="81"/>
    </location>
</feature>
<dbReference type="EMBL" id="MHUM01000008">
    <property type="protein sequence ID" value="OHA77099.1"/>
    <property type="molecule type" value="Genomic_DNA"/>
</dbReference>
<keyword evidence="7" id="KW-0378">Hydrolase</keyword>
<evidence type="ECO:0000256" key="7">
    <source>
        <dbReference type="ARBA" id="ARBA00022801"/>
    </source>
</evidence>
<proteinExistence type="inferred from homology"/>
<comment type="similarity">
    <text evidence="2">Belongs to the protease PrsW family.</text>
</comment>
<dbReference type="AlphaFoldDB" id="A0A1G2RXG7"/>
<keyword evidence="5" id="KW-0645">Protease</keyword>
<dbReference type="GO" id="GO:0005886">
    <property type="term" value="C:plasma membrane"/>
    <property type="evidence" value="ECO:0007669"/>
    <property type="project" value="UniProtKB-SubCell"/>
</dbReference>
<dbReference type="InterPro" id="IPR023596">
    <property type="entry name" value="Peptidase_PrsW_arch/bac"/>
</dbReference>
<dbReference type="PANTHER" id="PTHR36844:SF1">
    <property type="entry name" value="PROTEASE PRSW"/>
    <property type="match status" value="1"/>
</dbReference>
<evidence type="ECO:0000256" key="8">
    <source>
        <dbReference type="ARBA" id="ARBA00022989"/>
    </source>
</evidence>
<feature type="transmembrane region" description="Helical" evidence="10">
    <location>
        <begin position="102"/>
        <end position="130"/>
    </location>
</feature>
<feature type="transmembrane region" description="Helical" evidence="10">
    <location>
        <begin position="142"/>
        <end position="165"/>
    </location>
</feature>
<evidence type="ECO:0000256" key="3">
    <source>
        <dbReference type="ARBA" id="ARBA00018997"/>
    </source>
</evidence>
<comment type="caution">
    <text evidence="11">The sequence shown here is derived from an EMBL/GenBank/DDBJ whole genome shotgun (WGS) entry which is preliminary data.</text>
</comment>
<dbReference type="PANTHER" id="PTHR36844">
    <property type="entry name" value="PROTEASE PRSW"/>
    <property type="match status" value="1"/>
</dbReference>
<name>A0A1G2RXG7_9BACT</name>
<dbReference type="PIRSF" id="PIRSF016933">
    <property type="entry name" value="PrsW"/>
    <property type="match status" value="1"/>
</dbReference>